<dbReference type="InterPro" id="IPR001451">
    <property type="entry name" value="Hexapep"/>
</dbReference>
<dbReference type="InterPro" id="IPR011004">
    <property type="entry name" value="Trimer_LpxA-like_sf"/>
</dbReference>
<protein>
    <submittedName>
        <fullName evidence="3">Acyltransferase</fullName>
    </submittedName>
</protein>
<accession>A0ABV5GAQ0</accession>
<evidence type="ECO:0000313" key="3">
    <source>
        <dbReference type="EMBL" id="MFB9088168.1"/>
    </source>
</evidence>
<dbReference type="EMBL" id="JBHMFB010000003">
    <property type="protein sequence ID" value="MFB9088168.1"/>
    <property type="molecule type" value="Genomic_DNA"/>
</dbReference>
<keyword evidence="4" id="KW-1185">Reference proteome</keyword>
<comment type="similarity">
    <text evidence="1">Belongs to the transferase hexapeptide repeat family.</text>
</comment>
<comment type="caution">
    <text evidence="3">The sequence shown here is derived from an EMBL/GenBank/DDBJ whole genome shotgun (WGS) entry which is preliminary data.</text>
</comment>
<proteinExistence type="inferred from homology"/>
<dbReference type="Pfam" id="PF14602">
    <property type="entry name" value="Hexapep_2"/>
    <property type="match status" value="1"/>
</dbReference>
<keyword evidence="3" id="KW-0012">Acyltransferase</keyword>
<dbReference type="InterPro" id="IPR051159">
    <property type="entry name" value="Hexapeptide_acetyltransf"/>
</dbReference>
<reference evidence="3 4" key="1">
    <citation type="submission" date="2024-09" db="EMBL/GenBank/DDBJ databases">
        <authorList>
            <person name="Sun Q."/>
            <person name="Mori K."/>
        </authorList>
    </citation>
    <scope>NUCLEOTIDE SEQUENCE [LARGE SCALE GENOMIC DNA]</scope>
    <source>
        <strain evidence="3 4">CECT 8460</strain>
    </source>
</reference>
<organism evidence="3 4">
    <name type="scientific">Flavobacterium paronense</name>
    <dbReference type="NCBI Taxonomy" id="1392775"/>
    <lineage>
        <taxon>Bacteria</taxon>
        <taxon>Pseudomonadati</taxon>
        <taxon>Bacteroidota</taxon>
        <taxon>Flavobacteriia</taxon>
        <taxon>Flavobacteriales</taxon>
        <taxon>Flavobacteriaceae</taxon>
        <taxon>Flavobacterium</taxon>
    </lineage>
</organism>
<evidence type="ECO:0000256" key="2">
    <source>
        <dbReference type="ARBA" id="ARBA00022679"/>
    </source>
</evidence>
<dbReference type="SUPFAM" id="SSF51161">
    <property type="entry name" value="Trimeric LpxA-like enzymes"/>
    <property type="match status" value="1"/>
</dbReference>
<dbReference type="GO" id="GO:0016746">
    <property type="term" value="F:acyltransferase activity"/>
    <property type="evidence" value="ECO:0007669"/>
    <property type="project" value="UniProtKB-KW"/>
</dbReference>
<evidence type="ECO:0000313" key="4">
    <source>
        <dbReference type="Proteomes" id="UP001589576"/>
    </source>
</evidence>
<dbReference type="Proteomes" id="UP001589576">
    <property type="component" value="Unassembled WGS sequence"/>
</dbReference>
<sequence length="174" mass="19193">MFLDKYKYKNWKKPEPSNVIEYLLSPALFNLTIVNFFFQKILRINAEVPFMVHFTSRVSKTIFIGRGVAEYFANSGGCYIQGINKVYIGDYTIFAPGVKIISANHDKKDFKKHDKSIGPIVIGKKCWLGANSVILPGVHLGDNVIVAAGAVVTKSFPSNVVLGGVPAKIIGKNE</sequence>
<dbReference type="PANTHER" id="PTHR23416">
    <property type="entry name" value="SIALIC ACID SYNTHASE-RELATED"/>
    <property type="match status" value="1"/>
</dbReference>
<dbReference type="RefSeq" id="WP_290284776.1">
    <property type="nucleotide sequence ID" value="NZ_JAUFQN010000019.1"/>
</dbReference>
<dbReference type="CDD" id="cd04647">
    <property type="entry name" value="LbH_MAT_like"/>
    <property type="match status" value="1"/>
</dbReference>
<dbReference type="PANTHER" id="PTHR23416:SF23">
    <property type="entry name" value="ACETYLTRANSFERASE C18B11.09C-RELATED"/>
    <property type="match status" value="1"/>
</dbReference>
<keyword evidence="2" id="KW-0808">Transferase</keyword>
<name>A0ABV5GAQ0_9FLAO</name>
<dbReference type="Gene3D" id="2.160.10.10">
    <property type="entry name" value="Hexapeptide repeat proteins"/>
    <property type="match status" value="1"/>
</dbReference>
<evidence type="ECO:0000256" key="1">
    <source>
        <dbReference type="ARBA" id="ARBA00007274"/>
    </source>
</evidence>
<gene>
    <name evidence="3" type="ORF">ACFFUU_00980</name>
</gene>